<dbReference type="PANTHER" id="PTHR45527">
    <property type="entry name" value="NONRIBOSOMAL PEPTIDE SYNTHETASE"/>
    <property type="match status" value="1"/>
</dbReference>
<accession>A0A2X0K775</accession>
<dbReference type="Proteomes" id="UP000248889">
    <property type="component" value="Unassembled WGS sequence"/>
</dbReference>
<keyword evidence="5" id="KW-1185">Reference proteome</keyword>
<dbReference type="FunFam" id="3.40.50.980:FF:000002">
    <property type="entry name" value="Enterobactin synthetase component F"/>
    <property type="match status" value="1"/>
</dbReference>
<dbReference type="GO" id="GO:0009366">
    <property type="term" value="C:enterobactin synthetase complex"/>
    <property type="evidence" value="ECO:0007669"/>
    <property type="project" value="TreeGrafter"/>
</dbReference>
<evidence type="ECO:0000256" key="1">
    <source>
        <dbReference type="SAM" id="MobiDB-lite"/>
    </source>
</evidence>
<evidence type="ECO:0000259" key="3">
    <source>
        <dbReference type="Pfam" id="PF13193"/>
    </source>
</evidence>
<name>A0A2X0K775_9ACTN</name>
<sequence>MTTQDTVMADQDPFPTEAFECGPEPIEDGRTLRDLLLEAFDTHADQPALADGSVSLSYAGLAQHAGLLAADLRRAGVGPDRVVAVVADRSVTMAVAIAGVLLAGGAYLPVDPTWPGARIKQVLDDAEPTAILCDDPSAVAAALDGAQGGPVLLDLAQWAKAPTGAQPAAGTGQAQSDLDLAYVIYTSGSTGSPKGAGVPHRGIVNRLRWMQEQFRIGPGDCVLQKTPYTFDVSVWEFLWPLLTGARLFMAAPGGHRDPGYLADTIRRERVTIVHFVPSMLDLFLAEVEPGSLPALRHVIASGEALSPALANRFTAAHGGGLHNLYGPTEASVDVSFWSCERPETGRSVPIGRPIRGVRLTVRDEHGRRVPAGAIGELYIGGVCLAREYLNRPELTTRSFVVGLDGTQDRYYRTGDLASWTQDGLLEYHGRTDHQVKLHGQRIELGEIEAVAGEHPAVRMAAAVVRPDARGLARLLLYVSPALDQQTSGELRGFLRQRLPENYLPSLITSLDRLPLTSSGKCDRKALPEPTQGGPGRGAGRRAAVRR</sequence>
<evidence type="ECO:0000313" key="4">
    <source>
        <dbReference type="EMBL" id="RAG85115.1"/>
    </source>
</evidence>
<dbReference type="InterPro" id="IPR020845">
    <property type="entry name" value="AMP-binding_CS"/>
</dbReference>
<dbReference type="Pfam" id="PF13193">
    <property type="entry name" value="AMP-binding_C"/>
    <property type="match status" value="1"/>
</dbReference>
<comment type="caution">
    <text evidence="4">The sequence shown here is derived from an EMBL/GenBank/DDBJ whole genome shotgun (WGS) entry which is preliminary data.</text>
</comment>
<dbReference type="GO" id="GO:0043041">
    <property type="term" value="P:amino acid activation for nonribosomal peptide biosynthetic process"/>
    <property type="evidence" value="ECO:0007669"/>
    <property type="project" value="TreeGrafter"/>
</dbReference>
<dbReference type="AlphaFoldDB" id="A0A2X0K775"/>
<evidence type="ECO:0000259" key="2">
    <source>
        <dbReference type="Pfam" id="PF00501"/>
    </source>
</evidence>
<feature type="region of interest" description="Disordered" evidence="1">
    <location>
        <begin position="518"/>
        <end position="546"/>
    </location>
</feature>
<dbReference type="NCBIfam" id="TIGR01733">
    <property type="entry name" value="AA-adenyl-dom"/>
    <property type="match status" value="1"/>
</dbReference>
<dbReference type="InterPro" id="IPR045851">
    <property type="entry name" value="AMP-bd_C_sf"/>
</dbReference>
<dbReference type="GO" id="GO:0005829">
    <property type="term" value="C:cytosol"/>
    <property type="evidence" value="ECO:0007669"/>
    <property type="project" value="TreeGrafter"/>
</dbReference>
<dbReference type="Gene3D" id="3.40.50.980">
    <property type="match status" value="2"/>
</dbReference>
<gene>
    <name evidence="4" type="ORF">DN069_13380</name>
</gene>
<dbReference type="GO" id="GO:0047527">
    <property type="term" value="F:2,3-dihydroxybenzoate-serine ligase activity"/>
    <property type="evidence" value="ECO:0007669"/>
    <property type="project" value="TreeGrafter"/>
</dbReference>
<dbReference type="InterPro" id="IPR010071">
    <property type="entry name" value="AA_adenyl_dom"/>
</dbReference>
<dbReference type="Gene3D" id="3.30.300.30">
    <property type="match status" value="1"/>
</dbReference>
<dbReference type="CDD" id="cd17646">
    <property type="entry name" value="A_NRPS_AB3403-like"/>
    <property type="match status" value="1"/>
</dbReference>
<dbReference type="PANTHER" id="PTHR45527:SF1">
    <property type="entry name" value="FATTY ACID SYNTHASE"/>
    <property type="match status" value="1"/>
</dbReference>
<dbReference type="InterPro" id="IPR025110">
    <property type="entry name" value="AMP-bd_C"/>
</dbReference>
<dbReference type="InterPro" id="IPR000873">
    <property type="entry name" value="AMP-dep_synth/lig_dom"/>
</dbReference>
<dbReference type="EMBL" id="QKYN01000051">
    <property type="protein sequence ID" value="RAG85115.1"/>
    <property type="molecule type" value="Genomic_DNA"/>
</dbReference>
<protein>
    <recommendedName>
        <fullName evidence="6">Non-ribosomal peptide synthetase</fullName>
    </recommendedName>
</protein>
<organism evidence="4 5">
    <name type="scientific">Streptacidiphilus pinicola</name>
    <dbReference type="NCBI Taxonomy" id="2219663"/>
    <lineage>
        <taxon>Bacteria</taxon>
        <taxon>Bacillati</taxon>
        <taxon>Actinomycetota</taxon>
        <taxon>Actinomycetes</taxon>
        <taxon>Kitasatosporales</taxon>
        <taxon>Streptomycetaceae</taxon>
        <taxon>Streptacidiphilus</taxon>
    </lineage>
</organism>
<dbReference type="OrthoDB" id="6297021at2"/>
<dbReference type="Gene3D" id="2.30.38.10">
    <property type="entry name" value="Luciferase, Domain 3"/>
    <property type="match status" value="1"/>
</dbReference>
<dbReference type="FunFam" id="3.40.50.12780:FF:000012">
    <property type="entry name" value="Non-ribosomal peptide synthetase"/>
    <property type="match status" value="1"/>
</dbReference>
<dbReference type="PROSITE" id="PS00455">
    <property type="entry name" value="AMP_BINDING"/>
    <property type="match status" value="1"/>
</dbReference>
<evidence type="ECO:0008006" key="6">
    <source>
        <dbReference type="Google" id="ProtNLM"/>
    </source>
</evidence>
<evidence type="ECO:0000313" key="5">
    <source>
        <dbReference type="Proteomes" id="UP000248889"/>
    </source>
</evidence>
<dbReference type="Pfam" id="PF00501">
    <property type="entry name" value="AMP-binding"/>
    <property type="match status" value="1"/>
</dbReference>
<proteinExistence type="predicted"/>
<dbReference type="GO" id="GO:0031177">
    <property type="term" value="F:phosphopantetheine binding"/>
    <property type="evidence" value="ECO:0007669"/>
    <property type="project" value="TreeGrafter"/>
</dbReference>
<dbReference type="SUPFAM" id="SSF56801">
    <property type="entry name" value="Acetyl-CoA synthetase-like"/>
    <property type="match status" value="1"/>
</dbReference>
<feature type="domain" description="AMP-binding enzyme C-terminal" evidence="3">
    <location>
        <begin position="446"/>
        <end position="520"/>
    </location>
</feature>
<dbReference type="GO" id="GO:0009239">
    <property type="term" value="P:enterobactin biosynthetic process"/>
    <property type="evidence" value="ECO:0007669"/>
    <property type="project" value="TreeGrafter"/>
</dbReference>
<reference evidence="4 5" key="1">
    <citation type="submission" date="2018-06" db="EMBL/GenBank/DDBJ databases">
        <title>Streptacidiphilus pinicola sp. nov., isolated from pine grove soil.</title>
        <authorList>
            <person name="Roh S.G."/>
            <person name="Park S."/>
            <person name="Kim M.-K."/>
            <person name="Yun B.-R."/>
            <person name="Park J."/>
            <person name="Kim M.J."/>
            <person name="Kim Y.S."/>
            <person name="Kim S.B."/>
        </authorList>
    </citation>
    <scope>NUCLEOTIDE SEQUENCE [LARGE SCALE GENOMIC DNA]</scope>
    <source>
        <strain evidence="4 5">MMS16-CNU450</strain>
    </source>
</reference>
<feature type="domain" description="AMP-dependent synthetase/ligase" evidence="2">
    <location>
        <begin position="40"/>
        <end position="389"/>
    </location>
</feature>